<feature type="compositionally biased region" description="Basic and acidic residues" evidence="8">
    <location>
        <begin position="240"/>
        <end position="254"/>
    </location>
</feature>
<feature type="compositionally biased region" description="Basic and acidic residues" evidence="8">
    <location>
        <begin position="184"/>
        <end position="232"/>
    </location>
</feature>
<evidence type="ECO:0000256" key="3">
    <source>
        <dbReference type="ARBA" id="ARBA00022679"/>
    </source>
</evidence>
<feature type="region of interest" description="Disordered" evidence="8">
    <location>
        <begin position="407"/>
        <end position="450"/>
    </location>
</feature>
<dbReference type="Proteomes" id="UP000694892">
    <property type="component" value="Chromosome 1S"/>
</dbReference>
<feature type="compositionally biased region" description="Polar residues" evidence="8">
    <location>
        <begin position="92"/>
        <end position="101"/>
    </location>
</feature>
<dbReference type="PROSITE" id="PS50011">
    <property type="entry name" value="PROTEIN_KINASE_DOM"/>
    <property type="match status" value="1"/>
</dbReference>
<evidence type="ECO:0000259" key="9">
    <source>
        <dbReference type="PROSITE" id="PS50011"/>
    </source>
</evidence>
<gene>
    <name evidence="11" type="ORF">XELAEV_18009962mg</name>
</gene>
<dbReference type="SMART" id="SM00220">
    <property type="entry name" value="S_TKc"/>
    <property type="match status" value="1"/>
</dbReference>
<dbReference type="OMA" id="YAACIVN"/>
<dbReference type="Gene3D" id="3.30.200.20">
    <property type="entry name" value="Phosphorylase Kinase, domain 1"/>
    <property type="match status" value="1"/>
</dbReference>
<dbReference type="EMBL" id="CM004467">
    <property type="protein sequence ID" value="OCT97733.1"/>
    <property type="molecule type" value="Genomic_DNA"/>
</dbReference>
<dbReference type="Gene3D" id="1.10.510.10">
    <property type="entry name" value="Transferase(Phosphotransferase) domain 1"/>
    <property type="match status" value="1"/>
</dbReference>
<feature type="compositionally biased region" description="Basic and acidic residues" evidence="8">
    <location>
        <begin position="305"/>
        <end position="320"/>
    </location>
</feature>
<dbReference type="InterPro" id="IPR000719">
    <property type="entry name" value="Prot_kinase_dom"/>
</dbReference>
<dbReference type="FunFam" id="3.30.200.20:FF:000474">
    <property type="entry name" value="Serine/threonine-protein kinase N2-like"/>
    <property type="match status" value="1"/>
</dbReference>
<evidence type="ECO:0000256" key="6">
    <source>
        <dbReference type="ARBA" id="ARBA00022840"/>
    </source>
</evidence>
<dbReference type="PANTHER" id="PTHR24351">
    <property type="entry name" value="RIBOSOMAL PROTEIN S6 KINASE"/>
    <property type="match status" value="1"/>
</dbReference>
<evidence type="ECO:0000256" key="4">
    <source>
        <dbReference type="ARBA" id="ARBA00022741"/>
    </source>
</evidence>
<accession>A0A974DTN0</accession>
<reference evidence="12" key="1">
    <citation type="journal article" date="2016" name="Nature">
        <title>Genome evolution in the allotetraploid frog Xenopus laevis.</title>
        <authorList>
            <person name="Session A.M."/>
            <person name="Uno Y."/>
            <person name="Kwon T."/>
            <person name="Chapman J.A."/>
            <person name="Toyoda A."/>
            <person name="Takahashi S."/>
            <person name="Fukui A."/>
            <person name="Hikosaka A."/>
            <person name="Suzuki A."/>
            <person name="Kondo M."/>
            <person name="van Heeringen S.J."/>
            <person name="Quigley I."/>
            <person name="Heinz S."/>
            <person name="Ogino H."/>
            <person name="Ochi H."/>
            <person name="Hellsten U."/>
            <person name="Lyons J.B."/>
            <person name="Simakov O."/>
            <person name="Putnam N."/>
            <person name="Stites J."/>
            <person name="Kuroki Y."/>
            <person name="Tanaka T."/>
            <person name="Michiue T."/>
            <person name="Watanabe M."/>
            <person name="Bogdanovic O."/>
            <person name="Lister R."/>
            <person name="Georgiou G."/>
            <person name="Paranjpe S.S."/>
            <person name="van Kruijsbergen I."/>
            <person name="Shu S."/>
            <person name="Carlson J."/>
            <person name="Kinoshita T."/>
            <person name="Ohta Y."/>
            <person name="Mawaribuchi S."/>
            <person name="Jenkins J."/>
            <person name="Grimwood J."/>
            <person name="Schmutz J."/>
            <person name="Mitros T."/>
            <person name="Mozaffari S.V."/>
            <person name="Suzuki Y."/>
            <person name="Haramoto Y."/>
            <person name="Yamamoto T.S."/>
            <person name="Takagi C."/>
            <person name="Heald R."/>
            <person name="Miller K."/>
            <person name="Haudenschild C."/>
            <person name="Kitzman J."/>
            <person name="Nakayama T."/>
            <person name="Izutsu Y."/>
            <person name="Robert J."/>
            <person name="Fortriede J."/>
            <person name="Burns K."/>
            <person name="Lotay V."/>
            <person name="Karimi K."/>
            <person name="Yasuoka Y."/>
            <person name="Dichmann D.S."/>
            <person name="Flajnik M.F."/>
            <person name="Houston D.W."/>
            <person name="Shendure J."/>
            <person name="DuPasquier L."/>
            <person name="Vize P.D."/>
            <person name="Zorn A.M."/>
            <person name="Ito M."/>
            <person name="Marcotte E.M."/>
            <person name="Wallingford J.B."/>
            <person name="Ito Y."/>
            <person name="Asashima M."/>
            <person name="Ueno N."/>
            <person name="Matsuda Y."/>
            <person name="Veenstra G.J."/>
            <person name="Fujiyama A."/>
            <person name="Harland R.M."/>
            <person name="Taira M."/>
            <person name="Rokhsar D.S."/>
        </authorList>
    </citation>
    <scope>NUCLEOTIDE SEQUENCE [LARGE SCALE GENOMIC DNA]</scope>
    <source>
        <strain evidence="12">J</strain>
    </source>
</reference>
<evidence type="ECO:0000256" key="5">
    <source>
        <dbReference type="ARBA" id="ARBA00022777"/>
    </source>
</evidence>
<feature type="compositionally biased region" description="Basic and acidic residues" evidence="8">
    <location>
        <begin position="328"/>
        <end position="342"/>
    </location>
</feature>
<dbReference type="InterPro" id="IPR011009">
    <property type="entry name" value="Kinase-like_dom_sf"/>
</dbReference>
<dbReference type="SUPFAM" id="SSF56112">
    <property type="entry name" value="Protein kinase-like (PK-like)"/>
    <property type="match status" value="1"/>
</dbReference>
<dbReference type="InterPro" id="IPR017441">
    <property type="entry name" value="Protein_kinase_ATP_BS"/>
</dbReference>
<keyword evidence="1" id="KW-0723">Serine/threonine-protein kinase</keyword>
<keyword evidence="4 7" id="KW-0547">Nucleotide-binding</keyword>
<feature type="compositionally biased region" description="Polar residues" evidence="8">
    <location>
        <begin position="8"/>
        <end position="22"/>
    </location>
</feature>
<keyword evidence="6 7" id="KW-0067">ATP-binding</keyword>
<evidence type="ECO:0000313" key="11">
    <source>
        <dbReference type="EMBL" id="OCT97733.1"/>
    </source>
</evidence>
<dbReference type="PROSITE" id="PS00108">
    <property type="entry name" value="PROTEIN_KINASE_ST"/>
    <property type="match status" value="1"/>
</dbReference>
<feature type="compositionally biased region" description="Basic and acidic residues" evidence="8">
    <location>
        <begin position="412"/>
        <end position="433"/>
    </location>
</feature>
<dbReference type="PROSITE" id="PS00107">
    <property type="entry name" value="PROTEIN_KINASE_ATP"/>
    <property type="match status" value="1"/>
</dbReference>
<proteinExistence type="predicted"/>
<feature type="compositionally biased region" description="Basic and acidic residues" evidence="8">
    <location>
        <begin position="160"/>
        <end position="176"/>
    </location>
</feature>
<evidence type="ECO:0008006" key="13">
    <source>
        <dbReference type="Google" id="ProtNLM"/>
    </source>
</evidence>
<keyword evidence="2" id="KW-0597">Phosphoprotein</keyword>
<feature type="binding site" evidence="7">
    <location>
        <position position="522"/>
    </location>
    <ligand>
        <name>ATP</name>
        <dbReference type="ChEBI" id="CHEBI:30616"/>
    </ligand>
</feature>
<dbReference type="InterPro" id="IPR008271">
    <property type="entry name" value="Ser/Thr_kinase_AS"/>
</dbReference>
<evidence type="ECO:0000256" key="1">
    <source>
        <dbReference type="ARBA" id="ARBA00022527"/>
    </source>
</evidence>
<dbReference type="Pfam" id="PF00069">
    <property type="entry name" value="Pkinase"/>
    <property type="match status" value="1"/>
</dbReference>
<protein>
    <recommendedName>
        <fullName evidence="13">Protein kinase domain-containing protein</fullName>
    </recommendedName>
</protein>
<dbReference type="GO" id="GO:0005524">
    <property type="term" value="F:ATP binding"/>
    <property type="evidence" value="ECO:0007669"/>
    <property type="project" value="UniProtKB-UniRule"/>
</dbReference>
<organism evidence="11 12">
    <name type="scientific">Xenopus laevis</name>
    <name type="common">African clawed frog</name>
    <dbReference type="NCBI Taxonomy" id="8355"/>
    <lineage>
        <taxon>Eukaryota</taxon>
        <taxon>Metazoa</taxon>
        <taxon>Chordata</taxon>
        <taxon>Craniata</taxon>
        <taxon>Vertebrata</taxon>
        <taxon>Euteleostomi</taxon>
        <taxon>Amphibia</taxon>
        <taxon>Batrachia</taxon>
        <taxon>Anura</taxon>
        <taxon>Pipoidea</taxon>
        <taxon>Pipidae</taxon>
        <taxon>Xenopodinae</taxon>
        <taxon>Xenopus</taxon>
        <taxon>Xenopus</taxon>
    </lineage>
</organism>
<dbReference type="GO" id="GO:0004674">
    <property type="term" value="F:protein serine/threonine kinase activity"/>
    <property type="evidence" value="ECO:0007669"/>
    <property type="project" value="UniProtKB-KW"/>
</dbReference>
<feature type="compositionally biased region" description="Basic and acidic residues" evidence="8">
    <location>
        <begin position="63"/>
        <end position="90"/>
    </location>
</feature>
<dbReference type="PROSITE" id="PS51285">
    <property type="entry name" value="AGC_KINASE_CTER"/>
    <property type="match status" value="1"/>
</dbReference>
<evidence type="ECO:0000256" key="2">
    <source>
        <dbReference type="ARBA" id="ARBA00022553"/>
    </source>
</evidence>
<feature type="region of interest" description="Disordered" evidence="8">
    <location>
        <begin position="1"/>
        <end position="366"/>
    </location>
</feature>
<dbReference type="FunFam" id="1.10.510.10:FF:000210">
    <property type="entry name" value="Non-specific serine/threonine protein kinase"/>
    <property type="match status" value="1"/>
</dbReference>
<feature type="compositionally biased region" description="Basic and acidic residues" evidence="8">
    <location>
        <begin position="114"/>
        <end position="153"/>
    </location>
</feature>
<feature type="domain" description="Protein kinase" evidence="9">
    <location>
        <begin position="493"/>
        <end position="751"/>
    </location>
</feature>
<name>A0A974DTN0_XENLA</name>
<evidence type="ECO:0000256" key="8">
    <source>
        <dbReference type="SAM" id="MobiDB-lite"/>
    </source>
</evidence>
<sequence length="817" mass="92168">MVNKKTDLSPSKQAKEQLQNWQKNEKPKTDQLLVKQKTVLKGKVSNKQKIDLSPAKEQGTIQKKKDPLPIKQAKDNAFKRQENVPKKKDPSPITQTISPAKQTMVIVPGGWETVQKKRDPSPAKQAKEIVPRGRETVQKKRDLSPTKQAKEIVPRGQETVQKKRDLSPTKQAKEIVPRGQETVQNKRDPSPAKQAKDIVPRGRETVQKKRDLAPTKQAKEIVPRGQAKDIVPRGRVTVQKKRDPSPAKQAKDIVPRGWETVQKKRDPSPAKQPEQCVKTVQGKHNPSPAKQTMPVITREQGTVQHKKDLSPTKEAKEKMAKQQVTVQQKKDPVPAIKIDTKPNQETGQVILKKKIEPSPVKQTKGNGSMVQIENALPMKEQQNDKQKVQGAVRRIDVLPAKWADTLPNQQRTENKRNVQLPEEQKKVIPEKDLSPMNKRQNSVKQNKDKKPEMQINNLKVQFAETIAKPQITLKQLEVEKSVKKKSLISIEDFRLGRMLGQGSYGRVFLALHKPSKRNFAIKALSKTKVYYGGLTKNVMLEKKVLKMVNEAKNPFLIGLFAAFQTEHHLCLATELLSGGDLHSAIQKKLSNESIVFYAACIVNGLQFLHNNKIVHRDIKPENILLDKRGYARIADFGLAKEGISYDTVITGICGTTNFMAPEMFSQPYYNQAVDWWALGVTIYEMATGELPFDSQDRELKVAKIVFKQPYYPADLPADTRSIIEALLEKSPILRLGSSRRGAEDVKSHPFFKKINWEALMKKQVKPPTAPKVSAKPSATKPVLTDEKFDKPITEAIQEAFKEFDEPLCSGKNKGCRK</sequence>
<dbReference type="AlphaFoldDB" id="A0A974DTN0"/>
<dbReference type="InterPro" id="IPR000961">
    <property type="entry name" value="AGC-kinase_C"/>
</dbReference>
<keyword evidence="5" id="KW-0418">Kinase</keyword>
<feature type="region of interest" description="Disordered" evidence="8">
    <location>
        <begin position="767"/>
        <end position="786"/>
    </location>
</feature>
<feature type="domain" description="AGC-kinase C-terminal" evidence="10">
    <location>
        <begin position="752"/>
        <end position="817"/>
    </location>
</feature>
<evidence type="ECO:0000256" key="7">
    <source>
        <dbReference type="PROSITE-ProRule" id="PRU10141"/>
    </source>
</evidence>
<evidence type="ECO:0000259" key="10">
    <source>
        <dbReference type="PROSITE" id="PS51285"/>
    </source>
</evidence>
<evidence type="ECO:0000313" key="12">
    <source>
        <dbReference type="Proteomes" id="UP000694892"/>
    </source>
</evidence>
<keyword evidence="3" id="KW-0808">Transferase</keyword>